<sequence>MSEARDITAALGGCWYGSFGTAACPVCQPERRKDQTALTLSDRQGRLMLHCKKSDCRFTEVLRAAGIARKRRREDGSPRSSAGAADTARTSGYAKQLWQASAPITGTPAETYLREVRKIEGTLPPTLRYNARTWHSPSRRNLPVLIALIEAGPGFAVLRTYLRPDGSGRADLPEREQKMMLGGTRGGHVTLQAGPGPMVVAEGIETALSLPGLLDIGSATLWAALTAPNLGALSLPEVPGHLVVATDGDEAGRRAGEALRVRAVRLGWSVEMNPAPEGRDWNDVLIERKGARHGV</sequence>
<gene>
    <name evidence="4" type="ORF">ACFFII_02150</name>
</gene>
<evidence type="ECO:0000259" key="2">
    <source>
        <dbReference type="Pfam" id="PF13362"/>
    </source>
</evidence>
<proteinExistence type="predicted"/>
<dbReference type="Gene3D" id="3.40.1360.10">
    <property type="match status" value="1"/>
</dbReference>
<evidence type="ECO:0000313" key="4">
    <source>
        <dbReference type="EMBL" id="MFC0339564.1"/>
    </source>
</evidence>
<feature type="region of interest" description="Disordered" evidence="1">
    <location>
        <begin position="69"/>
        <end position="88"/>
    </location>
</feature>
<protein>
    <submittedName>
        <fullName evidence="4">Toprim domain-containing protein</fullName>
    </submittedName>
</protein>
<dbReference type="Pfam" id="PF23639">
    <property type="entry name" value="DUF7146"/>
    <property type="match status" value="1"/>
</dbReference>
<dbReference type="PROSITE" id="PS51257">
    <property type="entry name" value="PROKAR_LIPOPROTEIN"/>
    <property type="match status" value="1"/>
</dbReference>
<accession>A0ABV6I013</accession>
<dbReference type="InterPro" id="IPR006171">
    <property type="entry name" value="TOPRIM_dom"/>
</dbReference>
<evidence type="ECO:0000256" key="1">
    <source>
        <dbReference type="SAM" id="MobiDB-lite"/>
    </source>
</evidence>
<dbReference type="InterPro" id="IPR034154">
    <property type="entry name" value="TOPRIM_DnaG/twinkle"/>
</dbReference>
<name>A0ABV6I013_9RHOB</name>
<dbReference type="RefSeq" id="WP_377697243.1">
    <property type="nucleotide sequence ID" value="NZ_JBHLWE010000007.1"/>
</dbReference>
<reference evidence="4 5" key="1">
    <citation type="submission" date="2024-09" db="EMBL/GenBank/DDBJ databases">
        <authorList>
            <person name="Sun Q."/>
            <person name="Mori K."/>
        </authorList>
    </citation>
    <scope>NUCLEOTIDE SEQUENCE [LARGE SCALE GENOMIC DNA]</scope>
    <source>
        <strain evidence="4 5">KCTC 22789</strain>
    </source>
</reference>
<feature type="domain" description="Toprim" evidence="2">
    <location>
        <begin position="198"/>
        <end position="287"/>
    </location>
</feature>
<dbReference type="EMBL" id="JBHLWE010000007">
    <property type="protein sequence ID" value="MFC0339564.1"/>
    <property type="molecule type" value="Genomic_DNA"/>
</dbReference>
<comment type="caution">
    <text evidence="4">The sequence shown here is derived from an EMBL/GenBank/DDBJ whole genome shotgun (WGS) entry which is preliminary data.</text>
</comment>
<organism evidence="4 5">
    <name type="scientific">Paracoccus niistensis</name>
    <dbReference type="NCBI Taxonomy" id="632935"/>
    <lineage>
        <taxon>Bacteria</taxon>
        <taxon>Pseudomonadati</taxon>
        <taxon>Pseudomonadota</taxon>
        <taxon>Alphaproteobacteria</taxon>
        <taxon>Rhodobacterales</taxon>
        <taxon>Paracoccaceae</taxon>
        <taxon>Paracoccus</taxon>
    </lineage>
</organism>
<evidence type="ECO:0000259" key="3">
    <source>
        <dbReference type="Pfam" id="PF23639"/>
    </source>
</evidence>
<feature type="domain" description="DUF7146" evidence="3">
    <location>
        <begin position="89"/>
        <end position="190"/>
    </location>
</feature>
<dbReference type="Proteomes" id="UP001589799">
    <property type="component" value="Unassembled WGS sequence"/>
</dbReference>
<evidence type="ECO:0000313" key="5">
    <source>
        <dbReference type="Proteomes" id="UP001589799"/>
    </source>
</evidence>
<dbReference type="Pfam" id="PF13362">
    <property type="entry name" value="Toprim_3"/>
    <property type="match status" value="1"/>
</dbReference>
<dbReference type="CDD" id="cd01029">
    <property type="entry name" value="TOPRIM_primases"/>
    <property type="match status" value="1"/>
</dbReference>
<dbReference type="InterPro" id="IPR055570">
    <property type="entry name" value="DUF7146"/>
</dbReference>
<keyword evidence="5" id="KW-1185">Reference proteome</keyword>